<name>A0AAD6XKZ4_9AGAR</name>
<evidence type="ECO:0000313" key="3">
    <source>
        <dbReference type="Proteomes" id="UP001222325"/>
    </source>
</evidence>
<dbReference type="EMBL" id="JARJCN010000143">
    <property type="protein sequence ID" value="KAJ7068947.1"/>
    <property type="molecule type" value="Genomic_DNA"/>
</dbReference>
<protein>
    <submittedName>
        <fullName evidence="2">Uncharacterized protein</fullName>
    </submittedName>
</protein>
<organism evidence="2 3">
    <name type="scientific">Mycena belliarum</name>
    <dbReference type="NCBI Taxonomy" id="1033014"/>
    <lineage>
        <taxon>Eukaryota</taxon>
        <taxon>Fungi</taxon>
        <taxon>Dikarya</taxon>
        <taxon>Basidiomycota</taxon>
        <taxon>Agaricomycotina</taxon>
        <taxon>Agaricomycetes</taxon>
        <taxon>Agaricomycetidae</taxon>
        <taxon>Agaricales</taxon>
        <taxon>Marasmiineae</taxon>
        <taxon>Mycenaceae</taxon>
        <taxon>Mycena</taxon>
    </lineage>
</organism>
<gene>
    <name evidence="2" type="ORF">B0H15DRAFT_807345</name>
</gene>
<proteinExistence type="predicted"/>
<dbReference type="AlphaFoldDB" id="A0AAD6XKZ4"/>
<accession>A0AAD6XKZ4</accession>
<evidence type="ECO:0000313" key="2">
    <source>
        <dbReference type="EMBL" id="KAJ7068947.1"/>
    </source>
</evidence>
<sequence length="206" mass="21752">MPMIEAASPSGTFPMHDCSPAKDLCRAADLRIDPLVGCVLGISSLDAQEMFKRVLTDSGGPLDIPISAVDIGPCTFAVLSNFDADGVPDAPTAAMEGGHTRRSPDEDLVPTSAYDTDVGTNADSVDVADMARGDKEAQGAQPHADPTDPSPVGPIAAEANHKRTDCHHEKGFEELNWVAHLQNALECASSDAGLRYQRVRLQCSKA</sequence>
<feature type="region of interest" description="Disordered" evidence="1">
    <location>
        <begin position="90"/>
        <end position="156"/>
    </location>
</feature>
<reference evidence="2" key="1">
    <citation type="submission" date="2023-03" db="EMBL/GenBank/DDBJ databases">
        <title>Massive genome expansion in bonnet fungi (Mycena s.s.) driven by repeated elements and novel gene families across ecological guilds.</title>
        <authorList>
            <consortium name="Lawrence Berkeley National Laboratory"/>
            <person name="Harder C.B."/>
            <person name="Miyauchi S."/>
            <person name="Viragh M."/>
            <person name="Kuo A."/>
            <person name="Thoen E."/>
            <person name="Andreopoulos B."/>
            <person name="Lu D."/>
            <person name="Skrede I."/>
            <person name="Drula E."/>
            <person name="Henrissat B."/>
            <person name="Morin E."/>
            <person name="Kohler A."/>
            <person name="Barry K."/>
            <person name="LaButti K."/>
            <person name="Morin E."/>
            <person name="Salamov A."/>
            <person name="Lipzen A."/>
            <person name="Mereny Z."/>
            <person name="Hegedus B."/>
            <person name="Baldrian P."/>
            <person name="Stursova M."/>
            <person name="Weitz H."/>
            <person name="Taylor A."/>
            <person name="Grigoriev I.V."/>
            <person name="Nagy L.G."/>
            <person name="Martin F."/>
            <person name="Kauserud H."/>
        </authorList>
    </citation>
    <scope>NUCLEOTIDE SEQUENCE</scope>
    <source>
        <strain evidence="2">CBHHK173m</strain>
    </source>
</reference>
<evidence type="ECO:0000256" key="1">
    <source>
        <dbReference type="SAM" id="MobiDB-lite"/>
    </source>
</evidence>
<keyword evidence="3" id="KW-1185">Reference proteome</keyword>
<comment type="caution">
    <text evidence="2">The sequence shown here is derived from an EMBL/GenBank/DDBJ whole genome shotgun (WGS) entry which is preliminary data.</text>
</comment>
<dbReference type="Proteomes" id="UP001222325">
    <property type="component" value="Unassembled WGS sequence"/>
</dbReference>